<dbReference type="SUPFAM" id="SSF50370">
    <property type="entry name" value="Ricin B-like lectins"/>
    <property type="match status" value="1"/>
</dbReference>
<proteinExistence type="predicted"/>
<dbReference type="AlphaFoldDB" id="K1V950"/>
<evidence type="ECO:0000313" key="2">
    <source>
        <dbReference type="EMBL" id="EKC97205.1"/>
    </source>
</evidence>
<name>K1V950_TRIAC</name>
<dbReference type="HOGENOM" id="CLU_1579622_0_0_1"/>
<dbReference type="Gene3D" id="2.80.10.50">
    <property type="match status" value="1"/>
</dbReference>
<protein>
    <submittedName>
        <fullName evidence="2">Uncharacterized protein</fullName>
    </submittedName>
</protein>
<sequence length="169" mass="18520">MKSLALLAALALVPPALADWTVTLSPTKDQSRCATSTGVGKPVLILTCDGSDAQKWITGEGCGTTFWQSGTGEDIVLQAGYDWNTLRWSPRSGTPFILNSTWTRPGAGMVFVRDGETGQIEDLYADQFVGYHQCLDWRDGAGETLQLWECIGRVEGEVGENQRWTVRYA</sequence>
<keyword evidence="3" id="KW-1185">Reference proteome</keyword>
<feature type="chain" id="PRO_5003854008" evidence="1">
    <location>
        <begin position="19"/>
        <end position="169"/>
    </location>
</feature>
<dbReference type="InterPro" id="IPR035992">
    <property type="entry name" value="Ricin_B-like_lectins"/>
</dbReference>
<dbReference type="EMBL" id="AMBO01000419">
    <property type="protein sequence ID" value="EKC97205.1"/>
    <property type="molecule type" value="Genomic_DNA"/>
</dbReference>
<comment type="caution">
    <text evidence="2">The sequence shown here is derived from an EMBL/GenBank/DDBJ whole genome shotgun (WGS) entry which is preliminary data.</text>
</comment>
<keyword evidence="1" id="KW-0732">Signal</keyword>
<organism evidence="2 3">
    <name type="scientific">Trichosporon asahii var. asahii (strain CBS 8904)</name>
    <name type="common">Yeast</name>
    <dbReference type="NCBI Taxonomy" id="1220162"/>
    <lineage>
        <taxon>Eukaryota</taxon>
        <taxon>Fungi</taxon>
        <taxon>Dikarya</taxon>
        <taxon>Basidiomycota</taxon>
        <taxon>Agaricomycotina</taxon>
        <taxon>Tremellomycetes</taxon>
        <taxon>Trichosporonales</taxon>
        <taxon>Trichosporonaceae</taxon>
        <taxon>Trichosporon</taxon>
    </lineage>
</organism>
<reference evidence="2 3" key="1">
    <citation type="journal article" date="2012" name="Eukaryot. Cell">
        <title>Genome sequence of the Trichosporon asahii environmental strain CBS 8904.</title>
        <authorList>
            <person name="Yang R.Y."/>
            <person name="Li H.T."/>
            <person name="Zhu H."/>
            <person name="Zhou G.P."/>
            <person name="Wang M."/>
            <person name="Wang L."/>
        </authorList>
    </citation>
    <scope>NUCLEOTIDE SEQUENCE [LARGE SCALE GENOMIC DNA]</scope>
    <source>
        <strain evidence="2 3">CBS 8904</strain>
    </source>
</reference>
<dbReference type="PROSITE" id="PS50231">
    <property type="entry name" value="RICIN_B_LECTIN"/>
    <property type="match status" value="1"/>
</dbReference>
<gene>
    <name evidence="2" type="ORF">A1Q2_08487</name>
</gene>
<evidence type="ECO:0000256" key="1">
    <source>
        <dbReference type="SAM" id="SignalP"/>
    </source>
</evidence>
<evidence type="ECO:0000313" key="3">
    <source>
        <dbReference type="Proteomes" id="UP000006757"/>
    </source>
</evidence>
<feature type="signal peptide" evidence="1">
    <location>
        <begin position="1"/>
        <end position="18"/>
    </location>
</feature>
<dbReference type="Proteomes" id="UP000006757">
    <property type="component" value="Unassembled WGS sequence"/>
</dbReference>
<accession>K1V950</accession>
<dbReference type="InParanoid" id="K1V950"/>